<dbReference type="EMBL" id="JAACJM010000465">
    <property type="protein sequence ID" value="KAF5317866.1"/>
    <property type="molecule type" value="Genomic_DNA"/>
</dbReference>
<protein>
    <submittedName>
        <fullName evidence="2">Uncharacterized protein</fullName>
    </submittedName>
</protein>
<gene>
    <name evidence="2" type="ORF">D9758_018482</name>
</gene>
<feature type="region of interest" description="Disordered" evidence="1">
    <location>
        <begin position="625"/>
        <end position="661"/>
    </location>
</feature>
<evidence type="ECO:0000256" key="1">
    <source>
        <dbReference type="SAM" id="MobiDB-lite"/>
    </source>
</evidence>
<evidence type="ECO:0000313" key="3">
    <source>
        <dbReference type="Proteomes" id="UP000559256"/>
    </source>
</evidence>
<proteinExistence type="predicted"/>
<keyword evidence="3" id="KW-1185">Reference proteome</keyword>
<organism evidence="2 3">
    <name type="scientific">Tetrapyrgos nigripes</name>
    <dbReference type="NCBI Taxonomy" id="182062"/>
    <lineage>
        <taxon>Eukaryota</taxon>
        <taxon>Fungi</taxon>
        <taxon>Dikarya</taxon>
        <taxon>Basidiomycota</taxon>
        <taxon>Agaricomycotina</taxon>
        <taxon>Agaricomycetes</taxon>
        <taxon>Agaricomycetidae</taxon>
        <taxon>Agaricales</taxon>
        <taxon>Marasmiineae</taxon>
        <taxon>Marasmiaceae</taxon>
        <taxon>Tetrapyrgos</taxon>
    </lineage>
</organism>
<feature type="compositionally biased region" description="Pro residues" evidence="1">
    <location>
        <begin position="631"/>
        <end position="643"/>
    </location>
</feature>
<comment type="caution">
    <text evidence="2">The sequence shown here is derived from an EMBL/GenBank/DDBJ whole genome shotgun (WGS) entry which is preliminary data.</text>
</comment>
<dbReference type="OrthoDB" id="3039677at2759"/>
<evidence type="ECO:0000313" key="2">
    <source>
        <dbReference type="EMBL" id="KAF5317866.1"/>
    </source>
</evidence>
<reference evidence="2 3" key="1">
    <citation type="journal article" date="2020" name="ISME J.">
        <title>Uncovering the hidden diversity of litter-decomposition mechanisms in mushroom-forming fungi.</title>
        <authorList>
            <person name="Floudas D."/>
            <person name="Bentzer J."/>
            <person name="Ahren D."/>
            <person name="Johansson T."/>
            <person name="Persson P."/>
            <person name="Tunlid A."/>
        </authorList>
    </citation>
    <scope>NUCLEOTIDE SEQUENCE [LARGE SCALE GENOMIC DNA]</scope>
    <source>
        <strain evidence="2 3">CBS 291.85</strain>
    </source>
</reference>
<dbReference type="Proteomes" id="UP000559256">
    <property type="component" value="Unassembled WGS sequence"/>
</dbReference>
<dbReference type="AlphaFoldDB" id="A0A8H5B7X2"/>
<name>A0A8H5B7X2_9AGAR</name>
<accession>A0A8H5B7X2</accession>
<sequence length="771" mass="87770">MSEILQQILLWENEVSFYRNFWVPCGPLVFLNTPTLPYAYSEEEEEAPSLNQGCLALSSTGSTADQAAPSGNRTFLNVQRALHDILSDLHVLCEGLGSDQESLARDRLETTISMELVWMHQQKCLQWDQQIMDSSMFNGIPTVFTDRYFHSKAPKHPAIRAATLSVLIQQSLFGSTRRAAAVQIQSLKDTLIAVGVPDTLINDIPDDPRTIQKWYDVDPFLTTYLSCPMCFNLHDMDPDIRRCSACEAELWKTSTLNGKELTLPTPIRKYEHQRMEHWLGRLLSRKGIEDIVDAYRPDYERKPWSTQGQSIDDIMESIIVHKLKAVDGKRFFDSPEGEGRYIFGFAADGFDPFHMKVAHQSAHATGLWMVLYNFPPHLQYLPENMYLVGVIPGPRTPSVIRRQFGPTLKLVVDDVTKFEGGVRFSRTYKYRQGRVCKTACVIVLADALALREIGGFPSATSQFPCTTCLLPLQDLRNLDREHWPRRELLLHLEKAVDWKNARTPAEQDRLFEANKIRWSELNRLTNFNIVLSSPAEYYHLFFLNALQVHCRETWGIDLANDGGDGTPATDMIVDDSEPEGDDTVQYKTRQKDNLLEDVVHHLVNVCSSTFPHISSNARQYLTNWTHTPQDRPLPSPSAGPVPPGGHERRRPPNLSLDPRPELNITDKHQYLKCIKALYRYVHMPGSLTLEDISTCGSLLVLRLLLKDCGLPDDKRLKIECVALLITWVDDHFPPIPPEFSRPSVRGNAVLGSDVMSQSFHSKWYPNRMFTL</sequence>